<feature type="domain" description="Mmc1 C-terminal" evidence="3">
    <location>
        <begin position="392"/>
        <end position="598"/>
    </location>
</feature>
<feature type="transmembrane region" description="Helical" evidence="2">
    <location>
        <begin position="549"/>
        <end position="573"/>
    </location>
</feature>
<dbReference type="EMBL" id="JAWHQM010000018">
    <property type="protein sequence ID" value="KAK5631058.1"/>
    <property type="molecule type" value="Genomic_DNA"/>
</dbReference>
<evidence type="ECO:0000256" key="1">
    <source>
        <dbReference type="SAM" id="MobiDB-lite"/>
    </source>
</evidence>
<name>A0AAN7Z9L2_9PEZI</name>
<keyword evidence="5" id="KW-1185">Reference proteome</keyword>
<protein>
    <recommendedName>
        <fullName evidence="3">Mmc1 C-terminal domain-containing protein</fullName>
    </recommendedName>
</protein>
<evidence type="ECO:0000313" key="5">
    <source>
        <dbReference type="Proteomes" id="UP001305414"/>
    </source>
</evidence>
<feature type="region of interest" description="Disordered" evidence="1">
    <location>
        <begin position="614"/>
        <end position="635"/>
    </location>
</feature>
<proteinExistence type="predicted"/>
<evidence type="ECO:0000313" key="4">
    <source>
        <dbReference type="EMBL" id="KAK5631058.1"/>
    </source>
</evidence>
<evidence type="ECO:0000259" key="3">
    <source>
        <dbReference type="Pfam" id="PF23868"/>
    </source>
</evidence>
<dbReference type="PANTHER" id="PTHR38644">
    <property type="entry name" value="EXPRESSED PROTEIN"/>
    <property type="match status" value="1"/>
</dbReference>
<organism evidence="4 5">
    <name type="scientific">Xylaria bambusicola</name>
    <dbReference type="NCBI Taxonomy" id="326684"/>
    <lineage>
        <taxon>Eukaryota</taxon>
        <taxon>Fungi</taxon>
        <taxon>Dikarya</taxon>
        <taxon>Ascomycota</taxon>
        <taxon>Pezizomycotina</taxon>
        <taxon>Sordariomycetes</taxon>
        <taxon>Xylariomycetidae</taxon>
        <taxon>Xylariales</taxon>
        <taxon>Xylariaceae</taxon>
        <taxon>Xylaria</taxon>
    </lineage>
</organism>
<dbReference type="Pfam" id="PF23868">
    <property type="entry name" value="Mmc1_C"/>
    <property type="match status" value="1"/>
</dbReference>
<evidence type="ECO:0000256" key="2">
    <source>
        <dbReference type="SAM" id="Phobius"/>
    </source>
</evidence>
<accession>A0AAN7Z9L2</accession>
<dbReference type="InterPro" id="IPR056196">
    <property type="entry name" value="Mmc1_C"/>
</dbReference>
<keyword evidence="2" id="KW-0472">Membrane</keyword>
<feature type="compositionally biased region" description="Basic and acidic residues" evidence="1">
    <location>
        <begin position="616"/>
        <end position="631"/>
    </location>
</feature>
<dbReference type="Pfam" id="PF23867">
    <property type="entry name" value="Mmc1_N"/>
    <property type="match status" value="1"/>
</dbReference>
<sequence length="649" mass="72160">MPPRLPAQLRLYGRQGVIHKGYAHPQRQSTCCFCLFSDASRHRAARYSKRPSFTCSRRFETTIATTPIDKKPDTRKELESILLDLQKHAANHVNLPRLQLALNGLRQQPGNESIRVAILGLTDGSSPPNIARDVLKLLLADPLKDLEPWEQELDQRDLVEPVIIRIGAENRGTKSGISLTKESPLREIHVSSATLNGHNLEILLAPTKPFLPTAEHGTSWGLEDTVLVPTVDIPTSNDERYTPIATPVHKALVVADGIRGAASILTMPTPENSKVLEYAVNMPEYRPTETGGLPFIAVDASTANVGLNLVRKNISNAIEYEHLWFQSNIPKLVEWLKNDTLAAPNNVTKPPVRELVASLLKRTLDSIRAEETETLKLSATSTNTSTSLSSIEKGLSEWAESAHSELQEQLDVAFSSSRWRKLGWWKLFWRVDDVSMLTSDILAQKFLIQAERSSIFLAGRMREAKVDLFKHLQVSTRPYVTAITDDKPINTASTLEAVEASGQQTMWPTNIPKTRMYLQTETVPALQALAQKLVLQSLTTSGLTTALGALIYIGTLTTTLYEAGAVAALGIVWSMRRMQQQWETARQFWEGEVREEGRKAVKGVEETMASALIESRTGKQQRDSGDTHENLNRANDLITRAGKLLKELK</sequence>
<reference evidence="4 5" key="1">
    <citation type="submission" date="2023-10" db="EMBL/GenBank/DDBJ databases">
        <title>Draft genome sequence of Xylaria bambusicola isolate GMP-LS, the root and basal stem rot pathogen of sugarcane in Indonesia.</title>
        <authorList>
            <person name="Selvaraj P."/>
            <person name="Muralishankar V."/>
            <person name="Muruganantham S."/>
            <person name="Sp S."/>
            <person name="Haryani S."/>
            <person name="Lau K.J.X."/>
            <person name="Naqvi N.I."/>
        </authorList>
    </citation>
    <scope>NUCLEOTIDE SEQUENCE [LARGE SCALE GENOMIC DNA]</scope>
    <source>
        <strain evidence="4">GMP-LS</strain>
    </source>
</reference>
<keyword evidence="2" id="KW-1133">Transmembrane helix</keyword>
<dbReference type="PANTHER" id="PTHR38644:SF1">
    <property type="entry name" value="EXPRESSED PROTEIN"/>
    <property type="match status" value="1"/>
</dbReference>
<gene>
    <name evidence="4" type="ORF">RRF57_006773</name>
</gene>
<dbReference type="Proteomes" id="UP001305414">
    <property type="component" value="Unassembled WGS sequence"/>
</dbReference>
<comment type="caution">
    <text evidence="4">The sequence shown here is derived from an EMBL/GenBank/DDBJ whole genome shotgun (WGS) entry which is preliminary data.</text>
</comment>
<dbReference type="AlphaFoldDB" id="A0AAN7Z9L2"/>
<keyword evidence="2" id="KW-0812">Transmembrane</keyword>